<dbReference type="EMBL" id="CP000252">
    <property type="protein sequence ID" value="ABC77411.1"/>
    <property type="molecule type" value="Genomic_DNA"/>
</dbReference>
<dbReference type="AlphaFoldDB" id="Q2LTK2"/>
<dbReference type="STRING" id="56780.SYN_02782"/>
<feature type="domain" description="Helix-hairpin-helix DNA-binding motif class 1" evidence="2">
    <location>
        <begin position="179"/>
        <end position="198"/>
    </location>
</feature>
<evidence type="ECO:0000313" key="4">
    <source>
        <dbReference type="Proteomes" id="UP000001933"/>
    </source>
</evidence>
<dbReference type="RefSeq" id="WP_011417433.1">
    <property type="nucleotide sequence ID" value="NC_007759.1"/>
</dbReference>
<keyword evidence="1" id="KW-0472">Membrane</keyword>
<protein>
    <submittedName>
        <fullName evidence="3">DNA-binding protein, ComEA family</fullName>
    </submittedName>
</protein>
<evidence type="ECO:0000256" key="1">
    <source>
        <dbReference type="SAM" id="Phobius"/>
    </source>
</evidence>
<keyword evidence="3" id="KW-0238">DNA-binding</keyword>
<dbReference type="SMART" id="SM00278">
    <property type="entry name" value="HhH1"/>
    <property type="match status" value="2"/>
</dbReference>
<feature type="domain" description="Helix-hairpin-helix DNA-binding motif class 1" evidence="2">
    <location>
        <begin position="149"/>
        <end position="168"/>
    </location>
</feature>
<dbReference type="Proteomes" id="UP000001933">
    <property type="component" value="Chromosome"/>
</dbReference>
<dbReference type="InParanoid" id="Q2LTK2"/>
<gene>
    <name evidence="3" type="ORF">SYN_02782</name>
</gene>
<accession>Q2LTK2</accession>
<proteinExistence type="predicted"/>
<keyword evidence="1" id="KW-1133">Transmembrane helix</keyword>
<keyword evidence="4" id="KW-1185">Reference proteome</keyword>
<evidence type="ECO:0000313" key="3">
    <source>
        <dbReference type="EMBL" id="ABC77411.1"/>
    </source>
</evidence>
<organism evidence="3 4">
    <name type="scientific">Syntrophus aciditrophicus (strain SB)</name>
    <dbReference type="NCBI Taxonomy" id="56780"/>
    <lineage>
        <taxon>Bacteria</taxon>
        <taxon>Pseudomonadati</taxon>
        <taxon>Thermodesulfobacteriota</taxon>
        <taxon>Syntrophia</taxon>
        <taxon>Syntrophales</taxon>
        <taxon>Syntrophaceae</taxon>
        <taxon>Syntrophus</taxon>
    </lineage>
</organism>
<sequence>MKPGCRNNNLTRSQLGGAVLVALSALFIPAVLFFYREYVYSAPVILLGDQRKDFVTIEIDGNTRRGIYFLPEGTRLEDLLSLLRLRLNSIKSTSADSAPPDFFNPLKDGVKIMVLRDEKKKFEIRLGRMSASTRIALNMPIDVNSASMAELELVPGIGEKTAQKIIEARNQKGKFHKLEEMMKINGIKQKKLDKLRPFLCVEPF</sequence>
<evidence type="ECO:0000259" key="2">
    <source>
        <dbReference type="SMART" id="SM00278"/>
    </source>
</evidence>
<dbReference type="PANTHER" id="PTHR21180:SF32">
    <property type="entry name" value="ENDONUCLEASE_EXONUCLEASE_PHOSPHATASE FAMILY DOMAIN-CONTAINING PROTEIN 1"/>
    <property type="match status" value="1"/>
</dbReference>
<feature type="transmembrane region" description="Helical" evidence="1">
    <location>
        <begin position="15"/>
        <end position="35"/>
    </location>
</feature>
<dbReference type="InterPro" id="IPR051675">
    <property type="entry name" value="Endo/Exo/Phosphatase_dom_1"/>
</dbReference>
<dbReference type="OrthoDB" id="5296317at2"/>
<keyword evidence="1" id="KW-0812">Transmembrane</keyword>
<dbReference type="HOGENOM" id="CLU_052011_1_1_7"/>
<name>Q2LTK2_SYNAS</name>
<dbReference type="eggNOG" id="COG1555">
    <property type="taxonomic scope" value="Bacteria"/>
</dbReference>
<reference evidence="3 4" key="1">
    <citation type="journal article" date="2007" name="Proc. Natl. Acad. Sci. U.S.A.">
        <title>The genome of Syntrophus aciditrophicus: life at the thermodynamic limit of microbial growth.</title>
        <authorList>
            <person name="McInerney M.J."/>
            <person name="Rohlin L."/>
            <person name="Mouttaki H."/>
            <person name="Kim U."/>
            <person name="Krupp R.S."/>
            <person name="Rios-Hernandez L."/>
            <person name="Sieber J."/>
            <person name="Struchtemeyer C.G."/>
            <person name="Bhattacharyya A."/>
            <person name="Campbell J.W."/>
            <person name="Gunsalus R.P."/>
        </authorList>
    </citation>
    <scope>NUCLEOTIDE SEQUENCE [LARGE SCALE GENOMIC DNA]</scope>
    <source>
        <strain evidence="3 4">SB</strain>
    </source>
</reference>
<dbReference type="GO" id="GO:0003677">
    <property type="term" value="F:DNA binding"/>
    <property type="evidence" value="ECO:0007669"/>
    <property type="project" value="UniProtKB-KW"/>
</dbReference>
<dbReference type="Gene3D" id="1.10.150.320">
    <property type="entry name" value="Photosystem II 12 kDa extrinsic protein"/>
    <property type="match status" value="1"/>
</dbReference>
<dbReference type="PANTHER" id="PTHR21180">
    <property type="entry name" value="ENDONUCLEASE/EXONUCLEASE/PHOSPHATASE FAMILY DOMAIN-CONTAINING PROTEIN 1"/>
    <property type="match status" value="1"/>
</dbReference>
<dbReference type="Pfam" id="PF12836">
    <property type="entry name" value="HHH_3"/>
    <property type="match status" value="1"/>
</dbReference>
<dbReference type="InterPro" id="IPR010994">
    <property type="entry name" value="RuvA_2-like"/>
</dbReference>
<dbReference type="InterPro" id="IPR003583">
    <property type="entry name" value="Hlx-hairpin-Hlx_DNA-bd_motif"/>
</dbReference>
<dbReference type="GO" id="GO:0006281">
    <property type="term" value="P:DNA repair"/>
    <property type="evidence" value="ECO:0007669"/>
    <property type="project" value="InterPro"/>
</dbReference>
<dbReference type="SUPFAM" id="SSF47781">
    <property type="entry name" value="RuvA domain 2-like"/>
    <property type="match status" value="1"/>
</dbReference>
<dbReference type="KEGG" id="sat:SYN_02782"/>